<dbReference type="InterPro" id="IPR011032">
    <property type="entry name" value="GroES-like_sf"/>
</dbReference>
<dbReference type="AlphaFoldDB" id="A0A5B8RGM0"/>
<dbReference type="Pfam" id="PF13602">
    <property type="entry name" value="ADH_zinc_N_2"/>
    <property type="match status" value="1"/>
</dbReference>
<dbReference type="Gene3D" id="3.40.50.720">
    <property type="entry name" value="NAD(P)-binding Rossmann-like Domain"/>
    <property type="match status" value="1"/>
</dbReference>
<dbReference type="PANTHER" id="PTHR48106">
    <property type="entry name" value="QUINONE OXIDOREDUCTASE PIG3-RELATED"/>
    <property type="match status" value="1"/>
</dbReference>
<organism evidence="4">
    <name type="scientific">uncultured organism</name>
    <dbReference type="NCBI Taxonomy" id="155900"/>
    <lineage>
        <taxon>unclassified sequences</taxon>
        <taxon>environmental samples</taxon>
    </lineage>
</organism>
<dbReference type="SUPFAM" id="SSF50129">
    <property type="entry name" value="GroES-like"/>
    <property type="match status" value="1"/>
</dbReference>
<evidence type="ECO:0000313" key="4">
    <source>
        <dbReference type="EMBL" id="QEA06612.1"/>
    </source>
</evidence>
<dbReference type="GO" id="GO:0070402">
    <property type="term" value="F:NADPH binding"/>
    <property type="evidence" value="ECO:0007669"/>
    <property type="project" value="TreeGrafter"/>
</dbReference>
<dbReference type="InterPro" id="IPR020843">
    <property type="entry name" value="ER"/>
</dbReference>
<dbReference type="InterPro" id="IPR013154">
    <property type="entry name" value="ADH-like_N"/>
</dbReference>
<sequence>MRAVGLNEYGGPDVLHLVELPDPEPAPGEVRVRVQAAGINPADVMLRQGDLADLYAGVDPPFVPGMDIAGVIDAVGDGVEAGSVPAVGEKVVGIVDNHGRYGGYSEYVCLPAASVTPVPAGTDIPAAAAFLMNALTARNALDTLDLAPGSTLLVTGAAGAVGTYTTALANDDGLRIVAIASPQDEAYLRDRGATDFVPRGEDAAERVREAFPDGVDAVVDAASLGGRIAPAVRDGGMFIILRPAEQTSFGRGMTVTFVNVRERATDHEAIARIARQVESGLLPPRVAGTFPAAEASEAHRRLDAGGARGRFVLEFD</sequence>
<feature type="domain" description="Enoyl reductase (ER)" evidence="3">
    <location>
        <begin position="10"/>
        <end position="313"/>
    </location>
</feature>
<dbReference type="GO" id="GO:0102523">
    <property type="term" value="F:2-chloroacrylate reductase activity"/>
    <property type="evidence" value="ECO:0007669"/>
    <property type="project" value="UniProtKB-EC"/>
</dbReference>
<dbReference type="GO" id="GO:0016651">
    <property type="term" value="F:oxidoreductase activity, acting on NAD(P)H"/>
    <property type="evidence" value="ECO:0007669"/>
    <property type="project" value="TreeGrafter"/>
</dbReference>
<evidence type="ECO:0000256" key="1">
    <source>
        <dbReference type="ARBA" id="ARBA00022857"/>
    </source>
</evidence>
<gene>
    <name evidence="4" type="ORF">KBTEX_02952</name>
</gene>
<keyword evidence="1" id="KW-0521">NADP</keyword>
<keyword evidence="2 4" id="KW-0560">Oxidoreductase</keyword>
<dbReference type="EMBL" id="MN079156">
    <property type="protein sequence ID" value="QEA06612.1"/>
    <property type="molecule type" value="Genomic_DNA"/>
</dbReference>
<dbReference type="Gene3D" id="3.90.180.10">
    <property type="entry name" value="Medium-chain alcohol dehydrogenases, catalytic domain"/>
    <property type="match status" value="1"/>
</dbReference>
<reference evidence="4" key="1">
    <citation type="submission" date="2019-06" db="EMBL/GenBank/DDBJ databases">
        <authorList>
            <person name="Murdoch R.W."/>
            <person name="Fathepure B."/>
        </authorList>
    </citation>
    <scope>NUCLEOTIDE SEQUENCE</scope>
</reference>
<protein>
    <submittedName>
        <fullName evidence="4">2-haloacrylate reductase</fullName>
        <ecNumber evidence="4">1.3.1.103</ecNumber>
    </submittedName>
</protein>
<accession>A0A5B8RGM0</accession>
<dbReference type="InterPro" id="IPR036291">
    <property type="entry name" value="NAD(P)-bd_dom_sf"/>
</dbReference>
<dbReference type="SUPFAM" id="SSF51735">
    <property type="entry name" value="NAD(P)-binding Rossmann-fold domains"/>
    <property type="match status" value="1"/>
</dbReference>
<evidence type="ECO:0000256" key="2">
    <source>
        <dbReference type="ARBA" id="ARBA00023002"/>
    </source>
</evidence>
<proteinExistence type="predicted"/>
<dbReference type="EC" id="1.3.1.103" evidence="4"/>
<dbReference type="PANTHER" id="PTHR48106:SF18">
    <property type="entry name" value="QUINONE OXIDOREDUCTASE PIG3"/>
    <property type="match status" value="1"/>
</dbReference>
<dbReference type="Pfam" id="PF08240">
    <property type="entry name" value="ADH_N"/>
    <property type="match status" value="1"/>
</dbReference>
<dbReference type="SMART" id="SM00829">
    <property type="entry name" value="PKS_ER"/>
    <property type="match status" value="1"/>
</dbReference>
<name>A0A5B8RGM0_9ZZZZ</name>
<evidence type="ECO:0000259" key="3">
    <source>
        <dbReference type="SMART" id="SM00829"/>
    </source>
</evidence>
<dbReference type="CDD" id="cd05289">
    <property type="entry name" value="MDR_like_2"/>
    <property type="match status" value="1"/>
</dbReference>